<accession>A0A7Y9E3X9</accession>
<comment type="caution">
    <text evidence="6">The sequence shown here is derived from an EMBL/GenBank/DDBJ whole genome shotgun (WGS) entry which is preliminary data.</text>
</comment>
<reference evidence="6 7" key="1">
    <citation type="submission" date="2020-07" db="EMBL/GenBank/DDBJ databases">
        <title>Sequencing the genomes of 1000 actinobacteria strains.</title>
        <authorList>
            <person name="Klenk H.-P."/>
        </authorList>
    </citation>
    <scope>NUCLEOTIDE SEQUENCE [LARGE SCALE GENOMIC DNA]</scope>
    <source>
        <strain evidence="6 7">DSM 21350</strain>
    </source>
</reference>
<dbReference type="EC" id="2.4.1.-" evidence="6"/>
<keyword evidence="4 6" id="KW-0808">Transferase</keyword>
<feature type="domain" description="Glycosyltransferase 2-like" evidence="5">
    <location>
        <begin position="35"/>
        <end position="114"/>
    </location>
</feature>
<dbReference type="PANTHER" id="PTHR43179">
    <property type="entry name" value="RHAMNOSYLTRANSFERASE WBBL"/>
    <property type="match status" value="1"/>
</dbReference>
<dbReference type="AlphaFoldDB" id="A0A7Y9E3X9"/>
<proteinExistence type="inferred from homology"/>
<dbReference type="Pfam" id="PF00535">
    <property type="entry name" value="Glycos_transf_2"/>
    <property type="match status" value="1"/>
</dbReference>
<dbReference type="EMBL" id="JACCBG010000001">
    <property type="protein sequence ID" value="NYD40505.1"/>
    <property type="molecule type" value="Genomic_DNA"/>
</dbReference>
<evidence type="ECO:0000256" key="4">
    <source>
        <dbReference type="ARBA" id="ARBA00022679"/>
    </source>
</evidence>
<dbReference type="SUPFAM" id="SSF53448">
    <property type="entry name" value="Nucleotide-diphospho-sugar transferases"/>
    <property type="match status" value="1"/>
</dbReference>
<evidence type="ECO:0000256" key="2">
    <source>
        <dbReference type="ARBA" id="ARBA00006739"/>
    </source>
</evidence>
<evidence type="ECO:0000256" key="3">
    <source>
        <dbReference type="ARBA" id="ARBA00022676"/>
    </source>
</evidence>
<evidence type="ECO:0000256" key="1">
    <source>
        <dbReference type="ARBA" id="ARBA00004776"/>
    </source>
</evidence>
<keyword evidence="7" id="KW-1185">Reference proteome</keyword>
<evidence type="ECO:0000313" key="7">
    <source>
        <dbReference type="Proteomes" id="UP000535511"/>
    </source>
</evidence>
<name>A0A7Y9E3X9_9ACTN</name>
<protein>
    <submittedName>
        <fullName evidence="6">Rhamnosyltransferase</fullName>
        <ecNumber evidence="6">2.4.1.-</ecNumber>
    </submittedName>
</protein>
<evidence type="ECO:0000313" key="6">
    <source>
        <dbReference type="EMBL" id="NYD40505.1"/>
    </source>
</evidence>
<dbReference type="GO" id="GO:0016757">
    <property type="term" value="F:glycosyltransferase activity"/>
    <property type="evidence" value="ECO:0007669"/>
    <property type="project" value="UniProtKB-KW"/>
</dbReference>
<dbReference type="Proteomes" id="UP000535511">
    <property type="component" value="Unassembled WGS sequence"/>
</dbReference>
<dbReference type="InterPro" id="IPR029044">
    <property type="entry name" value="Nucleotide-diphossugar_trans"/>
</dbReference>
<comment type="pathway">
    <text evidence="1">Cell wall biogenesis; cell wall polysaccharide biosynthesis.</text>
</comment>
<dbReference type="Gene3D" id="3.90.550.10">
    <property type="entry name" value="Spore Coat Polysaccharide Biosynthesis Protein SpsA, Chain A"/>
    <property type="match status" value="1"/>
</dbReference>
<dbReference type="InterPro" id="IPR001173">
    <property type="entry name" value="Glyco_trans_2-like"/>
</dbReference>
<sequence length="294" mass="32380">MSHELLGVEIVVPTYCPDAYAIENIARMGRMAPTVVVDDGSPPGGSAYLSEIAALPGVHLLSLPINSGIAAALNLGVVDCIRRGAEFVMTFDQDSSPSDKYVVEIMRALRRTNLNNLGCIGPGVVSGRKVRGIFLGSDLVTTTQIIQSGMVIPKSTVQRIGLFDEDLFIDAVDTDYCLRMRRAGLQVLADPELSLEHRLGAGDGSRQIRIGPFRPTATFHSAARRYYINRNLVHTLRRYGLREPRWAALIVRRVMIRNLLACLLEDHRRGKVRAAGLGLWDGFRGESGKCRHIF</sequence>
<organism evidence="6 7">
    <name type="scientific">Nocardioides panaciterrulae</name>
    <dbReference type="NCBI Taxonomy" id="661492"/>
    <lineage>
        <taxon>Bacteria</taxon>
        <taxon>Bacillati</taxon>
        <taxon>Actinomycetota</taxon>
        <taxon>Actinomycetes</taxon>
        <taxon>Propionibacteriales</taxon>
        <taxon>Nocardioidaceae</taxon>
        <taxon>Nocardioides</taxon>
    </lineage>
</organism>
<dbReference type="PANTHER" id="PTHR43179:SF12">
    <property type="entry name" value="GALACTOFURANOSYLTRANSFERASE GLFT2"/>
    <property type="match status" value="1"/>
</dbReference>
<comment type="similarity">
    <text evidence="2">Belongs to the glycosyltransferase 2 family.</text>
</comment>
<evidence type="ECO:0000259" key="5">
    <source>
        <dbReference type="Pfam" id="PF00535"/>
    </source>
</evidence>
<gene>
    <name evidence="6" type="ORF">BJZ21_000588</name>
</gene>
<dbReference type="RefSeq" id="WP_179662386.1">
    <property type="nucleotide sequence ID" value="NZ_JACCBG010000001.1"/>
</dbReference>
<keyword evidence="3 6" id="KW-0328">Glycosyltransferase</keyword>